<proteinExistence type="predicted"/>
<sequence length="103" mass="10601">MGAAEPLRSAGLIVLQVAVSFVGYWLVVMQTFSIDGCGFRCDFTLVTVAVRGELVVAIAAAAVSMVIVVARGIRPSWWAPVGGIGLVVATTAAAMVAVQIATH</sequence>
<protein>
    <submittedName>
        <fullName evidence="2">Uncharacterized protein</fullName>
    </submittedName>
</protein>
<keyword evidence="1" id="KW-0472">Membrane</keyword>
<evidence type="ECO:0000256" key="1">
    <source>
        <dbReference type="SAM" id="Phobius"/>
    </source>
</evidence>
<gene>
    <name evidence="2" type="ORF">RM52_07470</name>
</gene>
<reference evidence="2 3" key="1">
    <citation type="submission" date="2014-12" db="EMBL/GenBank/DDBJ databases">
        <title>Genome sequencing of Microbacterium hominis TPW29.</title>
        <authorList>
            <person name="Tan P.W."/>
            <person name="Chan K.-G."/>
        </authorList>
    </citation>
    <scope>NUCLEOTIDE SEQUENCE [LARGE SCALE GENOMIC DNA]</scope>
    <source>
        <strain evidence="2 3">TPW29</strain>
    </source>
</reference>
<dbReference type="EMBL" id="JWSZ01000010">
    <property type="protein sequence ID" value="KIC57915.1"/>
    <property type="molecule type" value="Genomic_DNA"/>
</dbReference>
<comment type="caution">
    <text evidence="2">The sequence shown here is derived from an EMBL/GenBank/DDBJ whole genome shotgun (WGS) entry which is preliminary data.</text>
</comment>
<keyword evidence="1" id="KW-0812">Transmembrane</keyword>
<feature type="transmembrane region" description="Helical" evidence="1">
    <location>
        <begin position="12"/>
        <end position="34"/>
    </location>
</feature>
<feature type="transmembrane region" description="Helical" evidence="1">
    <location>
        <begin position="77"/>
        <end position="101"/>
    </location>
</feature>
<evidence type="ECO:0000313" key="2">
    <source>
        <dbReference type="EMBL" id="KIC57915.1"/>
    </source>
</evidence>
<accession>A0A0B4D0R6</accession>
<dbReference type="Proteomes" id="UP000031202">
    <property type="component" value="Unassembled WGS sequence"/>
</dbReference>
<name>A0A0B4D0R6_9MICO</name>
<keyword evidence="1" id="KW-1133">Transmembrane helix</keyword>
<dbReference type="RefSeq" id="WP_039415102.1">
    <property type="nucleotide sequence ID" value="NZ_JWSZ01000010.1"/>
</dbReference>
<dbReference type="AlphaFoldDB" id="A0A0B4D0R6"/>
<feature type="transmembrane region" description="Helical" evidence="1">
    <location>
        <begin position="54"/>
        <end position="70"/>
    </location>
</feature>
<evidence type="ECO:0000313" key="3">
    <source>
        <dbReference type="Proteomes" id="UP000031202"/>
    </source>
</evidence>
<organism evidence="2 3">
    <name type="scientific">Microbacterium hominis</name>
    <dbReference type="NCBI Taxonomy" id="162426"/>
    <lineage>
        <taxon>Bacteria</taxon>
        <taxon>Bacillati</taxon>
        <taxon>Actinomycetota</taxon>
        <taxon>Actinomycetes</taxon>
        <taxon>Micrococcales</taxon>
        <taxon>Microbacteriaceae</taxon>
        <taxon>Microbacterium</taxon>
    </lineage>
</organism>